<dbReference type="GO" id="GO:0005525">
    <property type="term" value="F:GTP binding"/>
    <property type="evidence" value="ECO:0007669"/>
    <property type="project" value="UniProtKB-KW"/>
</dbReference>
<organism evidence="5 6">
    <name type="scientific">Thermoproteota archaeon</name>
    <dbReference type="NCBI Taxonomy" id="2056631"/>
    <lineage>
        <taxon>Archaea</taxon>
        <taxon>Thermoproteota</taxon>
    </lineage>
</organism>
<evidence type="ECO:0000256" key="4">
    <source>
        <dbReference type="ARBA" id="ARBA00023134"/>
    </source>
</evidence>
<dbReference type="AlphaFoldDB" id="A0A523BDY8"/>
<dbReference type="SUPFAM" id="SSF52540">
    <property type="entry name" value="P-loop containing nucleoside triphosphate hydrolases"/>
    <property type="match status" value="1"/>
</dbReference>
<dbReference type="GO" id="GO:0003924">
    <property type="term" value="F:GTPase activity"/>
    <property type="evidence" value="ECO:0007669"/>
    <property type="project" value="TreeGrafter"/>
</dbReference>
<dbReference type="EMBL" id="QNVH01000020">
    <property type="protein sequence ID" value="TDA39163.1"/>
    <property type="molecule type" value="Genomic_DNA"/>
</dbReference>
<sequence length="241" mass="26542">MVTLLIIGPAGSGKSTLTKSFGEWLEDEGMRVDYVNLDPGAEILPFKPSFDVRGIVKVEDLMHREGLGPNGALIRAAEIMEKRFQEVLEPISALSPDYLLVDTPGQMEIFLFRTLGPRLASSLRGRVVSVFLIDPALMRKPNDFMVLKMLGLVVELRLGVPSIEVVNKCDLMNDSSQRVLEDFTKMDLEGLSGSLAEELRGVIDKLEKKKRTLMVSATKGTGFLDLYKAIGEAFCACGDMT</sequence>
<evidence type="ECO:0000313" key="6">
    <source>
        <dbReference type="Proteomes" id="UP000315399"/>
    </source>
</evidence>
<dbReference type="PRINTS" id="PR00195">
    <property type="entry name" value="DYNAMIN"/>
</dbReference>
<dbReference type="InterPro" id="IPR027417">
    <property type="entry name" value="P-loop_NTPase"/>
</dbReference>
<gene>
    <name evidence="5" type="ORF">DSO08_02915</name>
</gene>
<keyword evidence="4" id="KW-0342">GTP-binding</keyword>
<dbReference type="Gene3D" id="3.40.50.300">
    <property type="entry name" value="P-loop containing nucleotide triphosphate hydrolases"/>
    <property type="match status" value="1"/>
</dbReference>
<dbReference type="PANTHER" id="PTHR21231">
    <property type="entry name" value="XPA-BINDING PROTEIN 1-RELATED"/>
    <property type="match status" value="1"/>
</dbReference>
<evidence type="ECO:0000256" key="3">
    <source>
        <dbReference type="ARBA" id="ARBA00022801"/>
    </source>
</evidence>
<comment type="caution">
    <text evidence="5">The sequence shown here is derived from an EMBL/GenBank/DDBJ whole genome shotgun (WGS) entry which is preliminary data.</text>
</comment>
<keyword evidence="2" id="KW-0547">Nucleotide-binding</keyword>
<protein>
    <submittedName>
        <fullName evidence="5">GTPase</fullName>
    </submittedName>
</protein>
<accession>A0A523BDY8</accession>
<dbReference type="InterPro" id="IPR004130">
    <property type="entry name" value="Gpn"/>
</dbReference>
<comment type="similarity">
    <text evidence="1">Belongs to the GPN-loop GTPase family.</text>
</comment>
<evidence type="ECO:0000313" key="5">
    <source>
        <dbReference type="EMBL" id="TDA39163.1"/>
    </source>
</evidence>
<name>A0A523BDY8_9CREN</name>
<keyword evidence="3" id="KW-0378">Hydrolase</keyword>
<proteinExistence type="inferred from homology"/>
<evidence type="ECO:0000256" key="2">
    <source>
        <dbReference type="ARBA" id="ARBA00022741"/>
    </source>
</evidence>
<dbReference type="InterPro" id="IPR022812">
    <property type="entry name" value="Dynamin"/>
</dbReference>
<reference evidence="5 6" key="1">
    <citation type="journal article" date="2019" name="Nat. Microbiol.">
        <title>Expanding anaerobic alkane metabolism in the domain of Archaea.</title>
        <authorList>
            <person name="Wang Y."/>
            <person name="Wegener G."/>
            <person name="Hou J."/>
            <person name="Wang F."/>
            <person name="Xiao X."/>
        </authorList>
    </citation>
    <scope>NUCLEOTIDE SEQUENCE [LARGE SCALE GENOMIC DNA]</scope>
    <source>
        <strain evidence="5">WYZ-LMO10</strain>
    </source>
</reference>
<dbReference type="Pfam" id="PF03029">
    <property type="entry name" value="ATP_bind_1"/>
    <property type="match status" value="1"/>
</dbReference>
<evidence type="ECO:0000256" key="1">
    <source>
        <dbReference type="ARBA" id="ARBA00005290"/>
    </source>
</evidence>
<dbReference type="Proteomes" id="UP000315399">
    <property type="component" value="Unassembled WGS sequence"/>
</dbReference>
<dbReference type="PANTHER" id="PTHR21231:SF8">
    <property type="entry name" value="GPN-LOOP GTPASE 1"/>
    <property type="match status" value="1"/>
</dbReference>